<feature type="domain" description="Upf1" evidence="3">
    <location>
        <begin position="125"/>
        <end position="281"/>
    </location>
</feature>
<keyword evidence="5" id="KW-1185">Reference proteome</keyword>
<dbReference type="GO" id="GO:0000184">
    <property type="term" value="P:nuclear-transcribed mRNA catabolic process, nonsense-mediated decay"/>
    <property type="evidence" value="ECO:0007669"/>
    <property type="project" value="InterPro"/>
</dbReference>
<dbReference type="GO" id="GO:0005737">
    <property type="term" value="C:cytoplasm"/>
    <property type="evidence" value="ECO:0007669"/>
    <property type="project" value="InterPro"/>
</dbReference>
<accession>A0A0S4KI48</accession>
<feature type="region of interest" description="Disordered" evidence="2">
    <location>
        <begin position="30"/>
        <end position="116"/>
    </location>
</feature>
<sequence length="281" mass="29690">MDALGYVDCLSTDQLVSALSNTTSITTGVMLNNTSSSSGGGGGATTSYDMGRRRAGGGGGGGGGGAAGAPSSGARAPWSQSSMDSGSTALTGSSSYSQSDASSAVDDNETDDGYDVADEEYGVDKDDLPEYACAYCGFHDTLSCAMCTVCNRWFCNGRDNTSGSHIVTHMVVAKHTAIKLHSDGPLGDGPLECFVCGARNIFSLGFIPSKEESVVVIICREPCLHSQTLRDMDWEASAWLPLIEEKRLLPWLCSVPASKDRQEQGVRHITNNDCREIENLW</sequence>
<dbReference type="EMBL" id="CYKH01001660">
    <property type="protein sequence ID" value="CUI14806.1"/>
    <property type="molecule type" value="Genomic_DNA"/>
</dbReference>
<dbReference type="Pfam" id="PF09416">
    <property type="entry name" value="UPF1_Zn_bind"/>
    <property type="match status" value="1"/>
</dbReference>
<feature type="compositionally biased region" description="Gly residues" evidence="2">
    <location>
        <begin position="56"/>
        <end position="67"/>
    </location>
</feature>
<feature type="compositionally biased region" description="Acidic residues" evidence="2">
    <location>
        <begin position="106"/>
        <end position="116"/>
    </location>
</feature>
<keyword evidence="4" id="KW-0378">Hydrolase</keyword>
<gene>
    <name evidence="4" type="ORF">BSAL_16280</name>
</gene>
<dbReference type="GO" id="GO:0003724">
    <property type="term" value="F:RNA helicase activity"/>
    <property type="evidence" value="ECO:0007669"/>
    <property type="project" value="InterPro"/>
</dbReference>
<dbReference type="Proteomes" id="UP000051952">
    <property type="component" value="Unassembled WGS sequence"/>
</dbReference>
<name>A0A0S4KI48_BODSA</name>
<keyword evidence="1" id="KW-0863">Zinc-finger</keyword>
<keyword evidence="4" id="KW-0347">Helicase</keyword>
<keyword evidence="1" id="KW-0862">Zinc</keyword>
<proteinExistence type="predicted"/>
<dbReference type="InterPro" id="IPR018999">
    <property type="entry name" value="UPF1_CH/ZBD"/>
</dbReference>
<dbReference type="OrthoDB" id="6513042at2759"/>
<dbReference type="VEuPathDB" id="TriTrypDB:BSAL_16280"/>
<organism evidence="4 5">
    <name type="scientific">Bodo saltans</name>
    <name type="common">Flagellated protozoan</name>
    <dbReference type="NCBI Taxonomy" id="75058"/>
    <lineage>
        <taxon>Eukaryota</taxon>
        <taxon>Discoba</taxon>
        <taxon>Euglenozoa</taxon>
        <taxon>Kinetoplastea</taxon>
        <taxon>Metakinetoplastina</taxon>
        <taxon>Eubodonida</taxon>
        <taxon>Bodonidae</taxon>
        <taxon>Bodo</taxon>
    </lineage>
</organism>
<evidence type="ECO:0000256" key="2">
    <source>
        <dbReference type="SAM" id="MobiDB-lite"/>
    </source>
</evidence>
<evidence type="ECO:0000313" key="5">
    <source>
        <dbReference type="Proteomes" id="UP000051952"/>
    </source>
</evidence>
<feature type="compositionally biased region" description="Low complexity" evidence="2">
    <location>
        <begin position="93"/>
        <end position="103"/>
    </location>
</feature>
<feature type="region of interest" description="C3H" evidence="1">
    <location>
        <begin position="133"/>
        <end position="165"/>
    </location>
</feature>
<keyword evidence="1" id="KW-0479">Metal-binding</keyword>
<feature type="compositionally biased region" description="Low complexity" evidence="2">
    <location>
        <begin position="68"/>
        <end position="77"/>
    </location>
</feature>
<keyword evidence="4" id="KW-0067">ATP-binding</keyword>
<protein>
    <submittedName>
        <fullName evidence="4">UPF1 RNA helicase, putative</fullName>
    </submittedName>
</protein>
<dbReference type="GO" id="GO:0005524">
    <property type="term" value="F:ATP binding"/>
    <property type="evidence" value="ECO:0007669"/>
    <property type="project" value="InterPro"/>
</dbReference>
<dbReference type="GO" id="GO:0003723">
    <property type="term" value="F:RNA binding"/>
    <property type="evidence" value="ECO:0007669"/>
    <property type="project" value="InterPro"/>
</dbReference>
<dbReference type="PROSITE" id="PS51997">
    <property type="entry name" value="UPF1_CH_RICH"/>
    <property type="match status" value="1"/>
</dbReference>
<keyword evidence="4" id="KW-0547">Nucleotide-binding</keyword>
<reference evidence="5" key="1">
    <citation type="submission" date="2015-09" db="EMBL/GenBank/DDBJ databases">
        <authorList>
            <consortium name="Pathogen Informatics"/>
        </authorList>
    </citation>
    <scope>NUCLEOTIDE SEQUENCE [LARGE SCALE GENOMIC DNA]</scope>
    <source>
        <strain evidence="5">Lake Konstanz</strain>
    </source>
</reference>
<feature type="region of interest" description="C4" evidence="1">
    <location>
        <begin position="193"/>
        <end position="223"/>
    </location>
</feature>
<dbReference type="GO" id="GO:0008270">
    <property type="term" value="F:zinc ion binding"/>
    <property type="evidence" value="ECO:0007669"/>
    <property type="project" value="UniProtKB-UniRule"/>
</dbReference>
<evidence type="ECO:0000259" key="3">
    <source>
        <dbReference type="PROSITE" id="PS51997"/>
    </source>
</evidence>
<feature type="region of interest" description="CC/SHH/C" evidence="1">
    <location>
        <begin position="147"/>
        <end position="175"/>
    </location>
</feature>
<evidence type="ECO:0000313" key="4">
    <source>
        <dbReference type="EMBL" id="CUI14806.1"/>
    </source>
</evidence>
<evidence type="ECO:0000256" key="1">
    <source>
        <dbReference type="PROSITE-ProRule" id="PRU01341"/>
    </source>
</evidence>
<dbReference type="CDD" id="cd21400">
    <property type="entry name" value="ZBD_UPF1-like"/>
    <property type="match status" value="1"/>
</dbReference>
<dbReference type="AlphaFoldDB" id="A0A0S4KI48"/>
<feature type="compositionally biased region" description="Polar residues" evidence="2">
    <location>
        <begin position="78"/>
        <end position="92"/>
    </location>
</feature>